<keyword evidence="2" id="KW-0472">Membrane</keyword>
<comment type="similarity">
    <text evidence="2">Belongs to the TonB-dependent receptor family.</text>
</comment>
<dbReference type="PANTHER" id="PTHR30069:SF29">
    <property type="entry name" value="HEMOGLOBIN AND HEMOGLOBIN-HAPTOGLOBIN-BINDING PROTEIN 1-RELATED"/>
    <property type="match status" value="1"/>
</dbReference>
<keyword evidence="2" id="KW-0998">Cell outer membrane</keyword>
<evidence type="ECO:0000256" key="2">
    <source>
        <dbReference type="PROSITE-ProRule" id="PRU01360"/>
    </source>
</evidence>
<keyword evidence="2" id="KW-0813">Transport</keyword>
<dbReference type="GO" id="GO:0009279">
    <property type="term" value="C:cell outer membrane"/>
    <property type="evidence" value="ECO:0007669"/>
    <property type="project" value="UniProtKB-SubCell"/>
</dbReference>
<dbReference type="EMBL" id="SMJU01000016">
    <property type="protein sequence ID" value="TDB60857.1"/>
    <property type="molecule type" value="Genomic_DNA"/>
</dbReference>
<gene>
    <name evidence="4" type="ORF">EZE20_20655</name>
</gene>
<protein>
    <submittedName>
        <fullName evidence="4">TonB-dependent receptor</fullName>
    </submittedName>
</protein>
<sequence>MKKTLPALLGLSTGLLFMALHFEEDFLERIVKKMDAYQQLFIHEKVYLHIDRPHYLPGETIWFSAYATFAASGTADTLSRLVYVDLLNTETQEVLFTRRIRMTDGLGQGDIFLPDDLLAGPYRLRGYTHWMRNFSEEHFFYRDFHILANEPAAAPNPALTSEIDVQFMPEGGYLIQDIDSKVAFKAIDSQGKGIPVTGFVLNQSNDTLAGFRTEHLGMGQFMFKPQADQTYRIQVRKPDGGMASFPFPVVKQEGAVLIVDNLSNKQNVRVFVRSNSADPVEMALIAHNQGDITYANKAAISSKLSLFTIPRSGLGDGITHLTLFDANSRPIAERLLYNRLVEPLTIKIQSSKNTYKIREKVDLTLEVSDADGKPIAGNFSVAVTDGNQASIDANAQHIVSYFRLEADLRGGIEQPASYFDTSNPNAARYLDLLLMTQGWRRFRWEDVLKDQAPEPSYFVEQGITLTGKLVRKNKRAAGIMPLTFTLLQKDSSQMFVTGESIATGEFALYGMDVTDSTDIMIQIADSKKAVDVKIQTDRWMAPPYGKVPFRAMNAQPLATDMLKRAQEYLKIERTIRENREKLLQEVVIKGKKVDPITSDSRRALYKRPSSTLAFTDRNTVGALTIFDVIKNRIPSVQVLGSGPDRIIQIRGNSNLRGTIEPMYMMDGSPVSKDVAMNILPSSVESVDVIVGPAATVYGDQGRGGVINILTKNGNPNQSFSYQETEGSLSTRLMGYDPQREFYAPRYDQQLPEHVRPDYRPTLLWAPRLRTGSDGKATVSFFASDATSTLQIRAEGMARNGMPGVGQAKVVVVE</sequence>
<dbReference type="Pfam" id="PF07715">
    <property type="entry name" value="Plug"/>
    <property type="match status" value="1"/>
</dbReference>
<evidence type="ECO:0000313" key="5">
    <source>
        <dbReference type="Proteomes" id="UP000295706"/>
    </source>
</evidence>
<feature type="domain" description="TonB-dependent receptor plug" evidence="3">
    <location>
        <begin position="621"/>
        <end position="705"/>
    </location>
</feature>
<dbReference type="InterPro" id="IPR037066">
    <property type="entry name" value="Plug_dom_sf"/>
</dbReference>
<keyword evidence="5" id="KW-1185">Reference proteome</keyword>
<name>A0A4R4K0N8_9BACT</name>
<proteinExistence type="inferred from homology"/>
<keyword evidence="2" id="KW-1134">Transmembrane beta strand</keyword>
<evidence type="ECO:0000313" key="4">
    <source>
        <dbReference type="EMBL" id="TDB60857.1"/>
    </source>
</evidence>
<dbReference type="Proteomes" id="UP000295706">
    <property type="component" value="Unassembled WGS sequence"/>
</dbReference>
<dbReference type="InterPro" id="IPR039426">
    <property type="entry name" value="TonB-dep_rcpt-like"/>
</dbReference>
<dbReference type="AlphaFoldDB" id="A0A4R4K0N8"/>
<organism evidence="4 5">
    <name type="scientific">Arundinibacter roseus</name>
    <dbReference type="NCBI Taxonomy" id="2070510"/>
    <lineage>
        <taxon>Bacteria</taxon>
        <taxon>Pseudomonadati</taxon>
        <taxon>Bacteroidota</taxon>
        <taxon>Cytophagia</taxon>
        <taxon>Cytophagales</taxon>
        <taxon>Spirosomataceae</taxon>
        <taxon>Arundinibacter</taxon>
    </lineage>
</organism>
<dbReference type="GO" id="GO:0015344">
    <property type="term" value="F:siderophore uptake transmembrane transporter activity"/>
    <property type="evidence" value="ECO:0007669"/>
    <property type="project" value="TreeGrafter"/>
</dbReference>
<dbReference type="RefSeq" id="WP_132121300.1">
    <property type="nucleotide sequence ID" value="NZ_SMJU01000016.1"/>
</dbReference>
<comment type="caution">
    <text evidence="4">The sequence shown here is derived from an EMBL/GenBank/DDBJ whole genome shotgun (WGS) entry which is preliminary data.</text>
</comment>
<evidence type="ECO:0000259" key="3">
    <source>
        <dbReference type="Pfam" id="PF07715"/>
    </source>
</evidence>
<dbReference type="InterPro" id="IPR012910">
    <property type="entry name" value="Plug_dom"/>
</dbReference>
<accession>A0A4R4K0N8</accession>
<dbReference type="OrthoDB" id="679547at2"/>
<dbReference type="Gene3D" id="2.60.40.1930">
    <property type="match status" value="1"/>
</dbReference>
<reference evidence="4 5" key="1">
    <citation type="submission" date="2019-02" db="EMBL/GenBank/DDBJ databases">
        <title>Arundinibacter roseus gen. nov., sp. nov., a new member of the family Cytophagaceae.</title>
        <authorList>
            <person name="Szuroczki S."/>
            <person name="Khayer B."/>
            <person name="Sproer C."/>
            <person name="Toumi M."/>
            <person name="Szabo A."/>
            <person name="Felfoldi T."/>
            <person name="Schumann P."/>
            <person name="Toth E."/>
        </authorList>
    </citation>
    <scope>NUCLEOTIDE SEQUENCE [LARGE SCALE GENOMIC DNA]</scope>
    <source>
        <strain evidence="4 5">DMA-k-7a</strain>
    </source>
</reference>
<keyword evidence="1" id="KW-0732">Signal</keyword>
<dbReference type="Gene3D" id="2.170.130.10">
    <property type="entry name" value="TonB-dependent receptor, plug domain"/>
    <property type="match status" value="1"/>
</dbReference>
<dbReference type="PROSITE" id="PS52016">
    <property type="entry name" value="TONB_DEPENDENT_REC_3"/>
    <property type="match status" value="1"/>
</dbReference>
<comment type="subcellular location">
    <subcellularLocation>
        <location evidence="2">Cell outer membrane</location>
        <topology evidence="2">Multi-pass membrane protein</topology>
    </subcellularLocation>
</comment>
<dbReference type="GO" id="GO:0044718">
    <property type="term" value="P:siderophore transmembrane transport"/>
    <property type="evidence" value="ECO:0007669"/>
    <property type="project" value="TreeGrafter"/>
</dbReference>
<evidence type="ECO:0000256" key="1">
    <source>
        <dbReference type="ARBA" id="ARBA00022729"/>
    </source>
</evidence>
<keyword evidence="4" id="KW-0675">Receptor</keyword>
<dbReference type="PANTHER" id="PTHR30069">
    <property type="entry name" value="TONB-DEPENDENT OUTER MEMBRANE RECEPTOR"/>
    <property type="match status" value="1"/>
</dbReference>
<keyword evidence="2" id="KW-0812">Transmembrane</keyword>
<dbReference type="SUPFAM" id="SSF56935">
    <property type="entry name" value="Porins"/>
    <property type="match status" value="1"/>
</dbReference>